<protein>
    <recommendedName>
        <fullName evidence="15">Lysosomal dipeptide transporter MFSD1</fullName>
    </recommendedName>
    <alternativeName>
        <fullName evidence="16">Major facilitator superfamily domain-containing protein 1</fullName>
    </alternativeName>
</protein>
<dbReference type="GeneID" id="54304881"/>
<feature type="transmembrane region" description="Helical" evidence="19">
    <location>
        <begin position="50"/>
        <end position="71"/>
    </location>
</feature>
<comment type="subunit">
    <text evidence="18">Homodimer. Interacts with lysosomal protein GLMP (via lumenal domain); the interaction starts while both proteins are still in the endoplasmic reticulum and is required for stabilization of MFSD1 in lysosomes but has no direct effect on its targeting to lysosomes or transporter activity.</text>
</comment>
<dbReference type="AlphaFoldDB" id="A0A6A6B161"/>
<dbReference type="RefSeq" id="XP_033393647.1">
    <property type="nucleotide sequence ID" value="XM_033547374.1"/>
</dbReference>
<organism evidence="20 21">
    <name type="scientific">Aplosporella prunicola CBS 121167</name>
    <dbReference type="NCBI Taxonomy" id="1176127"/>
    <lineage>
        <taxon>Eukaryota</taxon>
        <taxon>Fungi</taxon>
        <taxon>Dikarya</taxon>
        <taxon>Ascomycota</taxon>
        <taxon>Pezizomycotina</taxon>
        <taxon>Dothideomycetes</taxon>
        <taxon>Dothideomycetes incertae sedis</taxon>
        <taxon>Botryosphaeriales</taxon>
        <taxon>Aplosporellaceae</taxon>
        <taxon>Aplosporella</taxon>
    </lineage>
</organism>
<dbReference type="PANTHER" id="PTHR23512">
    <property type="entry name" value="MAJOR FACILITATOR SUPERFAMILY DOMAIN-CONTAINING PROTEIN 1"/>
    <property type="match status" value="1"/>
</dbReference>
<dbReference type="OrthoDB" id="424834at2759"/>
<comment type="catalytic activity">
    <reaction evidence="4">
        <text>L-alpha-aminoacyl-L-arginine(out) = L-alpha-aminoacyl-L-arginine(in)</text>
        <dbReference type="Rhea" id="RHEA:79367"/>
        <dbReference type="ChEBI" id="CHEBI:229968"/>
    </reaction>
</comment>
<evidence type="ECO:0000256" key="4">
    <source>
        <dbReference type="ARBA" id="ARBA00044881"/>
    </source>
</evidence>
<evidence type="ECO:0000256" key="1">
    <source>
        <dbReference type="ARBA" id="ARBA00004141"/>
    </source>
</evidence>
<evidence type="ECO:0000256" key="5">
    <source>
        <dbReference type="ARBA" id="ARBA00044884"/>
    </source>
</evidence>
<evidence type="ECO:0000256" key="8">
    <source>
        <dbReference type="ARBA" id="ARBA00044898"/>
    </source>
</evidence>
<comment type="catalytic activity">
    <reaction evidence="12">
        <text>L-histidyl-L-alpha-amino acid(out) = L-histidyl-L-alpha-amino acid(in)</text>
        <dbReference type="Rhea" id="RHEA:79379"/>
        <dbReference type="ChEBI" id="CHEBI:229964"/>
    </reaction>
</comment>
<comment type="catalytic activity">
    <reaction evidence="3">
        <text>L-histidyl-glycine(out) = L-histidyl-glycine(in)</text>
        <dbReference type="Rhea" id="RHEA:79395"/>
        <dbReference type="ChEBI" id="CHEBI:229957"/>
    </reaction>
</comment>
<feature type="transmembrane region" description="Helical" evidence="19">
    <location>
        <begin position="314"/>
        <end position="334"/>
    </location>
</feature>
<evidence type="ECO:0000256" key="7">
    <source>
        <dbReference type="ARBA" id="ARBA00044893"/>
    </source>
</evidence>
<evidence type="ECO:0000256" key="11">
    <source>
        <dbReference type="ARBA" id="ARBA00044903"/>
    </source>
</evidence>
<evidence type="ECO:0000256" key="17">
    <source>
        <dbReference type="ARBA" id="ARBA00045709"/>
    </source>
</evidence>
<name>A0A6A6B161_9PEZI</name>
<keyword evidence="21" id="KW-1185">Reference proteome</keyword>
<dbReference type="SUPFAM" id="SSF103473">
    <property type="entry name" value="MFS general substrate transporter"/>
    <property type="match status" value="1"/>
</dbReference>
<evidence type="ECO:0000313" key="20">
    <source>
        <dbReference type="EMBL" id="KAF2137932.1"/>
    </source>
</evidence>
<comment type="catalytic activity">
    <reaction evidence="10">
        <text>L-lysyl-L-lysine(out) = L-lysyl-L-lysine(in)</text>
        <dbReference type="Rhea" id="RHEA:79403"/>
        <dbReference type="ChEBI" id="CHEBI:229956"/>
    </reaction>
</comment>
<dbReference type="GO" id="GO:0016020">
    <property type="term" value="C:membrane"/>
    <property type="evidence" value="ECO:0007669"/>
    <property type="project" value="UniProtKB-SubCell"/>
</dbReference>
<comment type="catalytic activity">
    <reaction evidence="2">
        <text>L-lysyl-L-alanine(out) = L-lysyl-L-alanine(in)</text>
        <dbReference type="Rhea" id="RHEA:79399"/>
        <dbReference type="ChEBI" id="CHEBI:229954"/>
    </reaction>
</comment>
<comment type="catalytic activity">
    <reaction evidence="11">
        <text>L-arginyl-glycine(out) = L-arginyl-glycine(in)</text>
        <dbReference type="Rhea" id="RHEA:79391"/>
        <dbReference type="ChEBI" id="CHEBI:229955"/>
    </reaction>
</comment>
<dbReference type="GO" id="GO:0022857">
    <property type="term" value="F:transmembrane transporter activity"/>
    <property type="evidence" value="ECO:0007669"/>
    <property type="project" value="InterPro"/>
</dbReference>
<evidence type="ECO:0000256" key="19">
    <source>
        <dbReference type="SAM" id="Phobius"/>
    </source>
</evidence>
<evidence type="ECO:0000313" key="21">
    <source>
        <dbReference type="Proteomes" id="UP000799438"/>
    </source>
</evidence>
<feature type="transmembrane region" description="Helical" evidence="19">
    <location>
        <begin position="436"/>
        <end position="461"/>
    </location>
</feature>
<feature type="transmembrane region" description="Helical" evidence="19">
    <location>
        <begin position="274"/>
        <end position="293"/>
    </location>
</feature>
<comment type="subcellular location">
    <subcellularLocation>
        <location evidence="1">Membrane</location>
        <topology evidence="1">Multi-pass membrane protein</topology>
    </subcellularLocation>
</comment>
<evidence type="ECO:0000256" key="3">
    <source>
        <dbReference type="ARBA" id="ARBA00044878"/>
    </source>
</evidence>
<keyword evidence="19" id="KW-1133">Transmembrane helix</keyword>
<comment type="function">
    <text evidence="17">Lysosomal dipeptide uniporter that selectively exports lysine, arginine or histidine-containing dipeptides with a net positive charge from the lysosome lumen into the cytosol. Could play a role in a specific type of protein O-glycosylation indirectly regulating macrophages migration and tissue invasion. Also essential for liver homeostasis.</text>
</comment>
<comment type="catalytic activity">
    <reaction evidence="14">
        <text>L-lysyl-glycine(out) = L-lysyl-glycine(in)</text>
        <dbReference type="Rhea" id="RHEA:79407"/>
        <dbReference type="ChEBI" id="CHEBI:191202"/>
    </reaction>
</comment>
<comment type="catalytic activity">
    <reaction evidence="9">
        <text>L-arginyl-L-alpha-amino acid(out) = L-arginyl-L-alpha-amino acid(in)</text>
        <dbReference type="Rhea" id="RHEA:79371"/>
        <dbReference type="ChEBI" id="CHEBI:84315"/>
    </reaction>
</comment>
<comment type="catalytic activity">
    <reaction evidence="7">
        <text>L-alpha-aminoacyl-L-lysine(out) = L-alpha-aminoacyl-L-lysine(in)</text>
        <dbReference type="Rhea" id="RHEA:79383"/>
        <dbReference type="ChEBI" id="CHEBI:229966"/>
    </reaction>
</comment>
<evidence type="ECO:0000256" key="9">
    <source>
        <dbReference type="ARBA" id="ARBA00044899"/>
    </source>
</evidence>
<feature type="transmembrane region" description="Helical" evidence="19">
    <location>
        <begin position="215"/>
        <end position="237"/>
    </location>
</feature>
<reference evidence="20" key="1">
    <citation type="journal article" date="2020" name="Stud. Mycol.">
        <title>101 Dothideomycetes genomes: a test case for predicting lifestyles and emergence of pathogens.</title>
        <authorList>
            <person name="Haridas S."/>
            <person name="Albert R."/>
            <person name="Binder M."/>
            <person name="Bloem J."/>
            <person name="Labutti K."/>
            <person name="Salamov A."/>
            <person name="Andreopoulos B."/>
            <person name="Baker S."/>
            <person name="Barry K."/>
            <person name="Bills G."/>
            <person name="Bluhm B."/>
            <person name="Cannon C."/>
            <person name="Castanera R."/>
            <person name="Culley D."/>
            <person name="Daum C."/>
            <person name="Ezra D."/>
            <person name="Gonzalez J."/>
            <person name="Henrissat B."/>
            <person name="Kuo A."/>
            <person name="Liang C."/>
            <person name="Lipzen A."/>
            <person name="Lutzoni F."/>
            <person name="Magnuson J."/>
            <person name="Mondo S."/>
            <person name="Nolan M."/>
            <person name="Ohm R."/>
            <person name="Pangilinan J."/>
            <person name="Park H.-J."/>
            <person name="Ramirez L."/>
            <person name="Alfaro M."/>
            <person name="Sun H."/>
            <person name="Tritt A."/>
            <person name="Yoshinaga Y."/>
            <person name="Zwiers L.-H."/>
            <person name="Turgeon B."/>
            <person name="Goodwin S."/>
            <person name="Spatafora J."/>
            <person name="Crous P."/>
            <person name="Grigoriev I."/>
        </authorList>
    </citation>
    <scope>NUCLEOTIDE SEQUENCE</scope>
    <source>
        <strain evidence="20">CBS 121167</strain>
    </source>
</reference>
<evidence type="ECO:0000256" key="15">
    <source>
        <dbReference type="ARBA" id="ARBA00044985"/>
    </source>
</evidence>
<keyword evidence="19" id="KW-0812">Transmembrane</keyword>
<comment type="catalytic activity">
    <reaction evidence="13">
        <text>L-alanyl-L-lysine(out) = L-alanyl-L-lysine(in)</text>
        <dbReference type="Rhea" id="RHEA:79415"/>
        <dbReference type="ChEBI" id="CHEBI:192470"/>
    </reaction>
</comment>
<comment type="catalytic activity">
    <reaction evidence="8">
        <text>L-aspartyl-L-lysine(out) = L-aspartyl-L-lysine(in)</text>
        <dbReference type="Rhea" id="RHEA:79411"/>
        <dbReference type="ChEBI" id="CHEBI:229953"/>
    </reaction>
</comment>
<evidence type="ECO:0000256" key="14">
    <source>
        <dbReference type="ARBA" id="ARBA00044924"/>
    </source>
</evidence>
<feature type="transmembrane region" description="Helical" evidence="19">
    <location>
        <begin position="92"/>
        <end position="112"/>
    </location>
</feature>
<dbReference type="EMBL" id="ML995499">
    <property type="protein sequence ID" value="KAF2137932.1"/>
    <property type="molecule type" value="Genomic_DNA"/>
</dbReference>
<comment type="catalytic activity">
    <reaction evidence="6">
        <text>L-lysyl-L-alpha-amino acid(out) = L-lysyl-L-alpha-amino acid(in)</text>
        <dbReference type="Rhea" id="RHEA:79387"/>
        <dbReference type="ChEBI" id="CHEBI:229965"/>
    </reaction>
</comment>
<dbReference type="PANTHER" id="PTHR23512:SF12">
    <property type="entry name" value="TRANSPORTER, PUTATIVE (AFU_ORTHOLOGUE AFUA_4G00260)-RELATED"/>
    <property type="match status" value="1"/>
</dbReference>
<dbReference type="Pfam" id="PF07690">
    <property type="entry name" value="MFS_1"/>
    <property type="match status" value="1"/>
</dbReference>
<dbReference type="Proteomes" id="UP000799438">
    <property type="component" value="Unassembled WGS sequence"/>
</dbReference>
<feature type="transmembrane region" description="Helical" evidence="19">
    <location>
        <begin position="124"/>
        <end position="143"/>
    </location>
</feature>
<dbReference type="Gene3D" id="1.20.1250.20">
    <property type="entry name" value="MFS general substrate transporter like domains"/>
    <property type="match status" value="1"/>
</dbReference>
<evidence type="ECO:0000256" key="18">
    <source>
        <dbReference type="ARBA" id="ARBA00046376"/>
    </source>
</evidence>
<evidence type="ECO:0000256" key="2">
    <source>
        <dbReference type="ARBA" id="ARBA00044876"/>
    </source>
</evidence>
<sequence>MGPSIEERDANAELVSPQLSEIKTQDVVEVSPTTDGSDANSATEITHVPLYMKLLSVLMVSAIGFGAHWSSGVTGAMKKTLKRELHIDNTKFALLEASEDFMVTVLIMFSGLATDRVGGAGAMLWGNALFTVGSILIAAAATVRSFKFMIFGRVVAALGDIATQVAQYKVFSSWFAPNHGFASTLGLELGIGKIGSFVGKSTANIIAKKTGDFSWVFWTSVFMNLFTNVATLIFWFFTRYANKLYTGHADPATGERLTEKNKKFEVKKALQLPWPFWCTLLFSLFQTSCALVFSQNSTELAEQRFNISSVTAGWYSALSQYAGFFLVPCIGAFVDLFGNRLTLLSICGSGMLLAMVLVTWAPTRPGTGAAFGIYAIASTFGPTVIIDSIRTAMWHQEVFGSAYAAKIQMNNSMNIIVRIVTGAIQDRDDNSYDRVVIVYVILAAASVAVAGGLLVTGWFKVDLGRLQWTKKQRLRRGDVINAQRERFEEERGERNRRVSLGCFGALSALVAGSWAAYIWGACTGNNGHQQLRDGLHVTTGAFPARPPAPAPAQSPFVRRDPGAFWRQDVCRLFLHPRLANVALSQPAPLIYPCCARLRWPSRCPASRLRACSETNDVSSMHPSSSLSRLPDGSIANVPSSLSPHLELAPNNGFSTVPHDQHSLPSYHSVLQQAHLPVPHSTARERPPDIPLVWRQVSAKEI</sequence>
<dbReference type="InterPro" id="IPR052187">
    <property type="entry name" value="MFSD1"/>
</dbReference>
<dbReference type="InterPro" id="IPR011701">
    <property type="entry name" value="MFS"/>
</dbReference>
<dbReference type="InterPro" id="IPR036259">
    <property type="entry name" value="MFS_trans_sf"/>
</dbReference>
<gene>
    <name evidence="20" type="ORF">K452DRAFT_97120</name>
</gene>
<evidence type="ECO:0000256" key="16">
    <source>
        <dbReference type="ARBA" id="ARBA00045018"/>
    </source>
</evidence>
<feature type="transmembrane region" description="Helical" evidence="19">
    <location>
        <begin position="340"/>
        <end position="361"/>
    </location>
</feature>
<proteinExistence type="predicted"/>
<comment type="catalytic activity">
    <reaction evidence="5">
        <text>L-alpha-aminoacyl-L-histidine(out) = L-alpha-aminoacyl-L-histidine(in)</text>
        <dbReference type="Rhea" id="RHEA:79375"/>
        <dbReference type="ChEBI" id="CHEBI:229967"/>
    </reaction>
</comment>
<feature type="transmembrane region" description="Helical" evidence="19">
    <location>
        <begin position="368"/>
        <end position="386"/>
    </location>
</feature>
<evidence type="ECO:0000256" key="13">
    <source>
        <dbReference type="ARBA" id="ARBA00044919"/>
    </source>
</evidence>
<keyword evidence="19" id="KW-0472">Membrane</keyword>
<evidence type="ECO:0000256" key="10">
    <source>
        <dbReference type="ARBA" id="ARBA00044900"/>
    </source>
</evidence>
<accession>A0A6A6B161</accession>
<evidence type="ECO:0000256" key="12">
    <source>
        <dbReference type="ARBA" id="ARBA00044912"/>
    </source>
</evidence>
<evidence type="ECO:0000256" key="6">
    <source>
        <dbReference type="ARBA" id="ARBA00044891"/>
    </source>
</evidence>